<evidence type="ECO:0000313" key="4">
    <source>
        <dbReference type="Proteomes" id="UP000694424"/>
    </source>
</evidence>
<dbReference type="SUPFAM" id="SSF47943">
    <property type="entry name" value="Retrovirus capsid protein, N-terminal core domain"/>
    <property type="match status" value="1"/>
</dbReference>
<dbReference type="GO" id="GO:0003676">
    <property type="term" value="F:nucleic acid binding"/>
    <property type="evidence" value="ECO:0007669"/>
    <property type="project" value="InterPro"/>
</dbReference>
<organism evidence="3 4">
    <name type="scientific">Apteryx owenii</name>
    <name type="common">Little spotted kiwi</name>
    <dbReference type="NCBI Taxonomy" id="8824"/>
    <lineage>
        <taxon>Eukaryota</taxon>
        <taxon>Metazoa</taxon>
        <taxon>Chordata</taxon>
        <taxon>Craniata</taxon>
        <taxon>Vertebrata</taxon>
        <taxon>Euteleostomi</taxon>
        <taxon>Archelosauria</taxon>
        <taxon>Archosauria</taxon>
        <taxon>Dinosauria</taxon>
        <taxon>Saurischia</taxon>
        <taxon>Theropoda</taxon>
        <taxon>Coelurosauria</taxon>
        <taxon>Aves</taxon>
        <taxon>Palaeognathae</taxon>
        <taxon>Apterygiformes</taxon>
        <taxon>Apterygidae</taxon>
        <taxon>Apteryx</taxon>
    </lineage>
</organism>
<accession>A0A8B9SD64</accession>
<dbReference type="Proteomes" id="UP000694424">
    <property type="component" value="Unplaced"/>
</dbReference>
<evidence type="ECO:0000313" key="3">
    <source>
        <dbReference type="Ensembl" id="ENSAOWP00000022457.1"/>
    </source>
</evidence>
<dbReference type="InterPro" id="IPR036946">
    <property type="entry name" value="G_retro_matrix_sf"/>
</dbReference>
<dbReference type="Ensembl" id="ENSAOWT00000025457.1">
    <property type="protein sequence ID" value="ENSAOWP00000022457.1"/>
    <property type="gene ID" value="ENSAOWG00000015168.1"/>
</dbReference>
<dbReference type="Gene3D" id="4.10.60.10">
    <property type="entry name" value="Zinc finger, CCHC-type"/>
    <property type="match status" value="1"/>
</dbReference>
<protein>
    <recommendedName>
        <fullName evidence="2">Core shell protein Gag P30 domain-containing protein</fullName>
    </recommendedName>
</protein>
<dbReference type="PANTHER" id="PTHR33166">
    <property type="entry name" value="GAG_P30 DOMAIN-CONTAINING PROTEIN"/>
    <property type="match status" value="1"/>
</dbReference>
<dbReference type="InterPro" id="IPR008919">
    <property type="entry name" value="Retrov_capsid_N"/>
</dbReference>
<name>A0A8B9SD64_APTOW</name>
<keyword evidence="4" id="KW-1185">Reference proteome</keyword>
<feature type="region of interest" description="Disordered" evidence="1">
    <location>
        <begin position="446"/>
        <end position="476"/>
    </location>
</feature>
<dbReference type="InterPro" id="IPR003036">
    <property type="entry name" value="Gag_P30"/>
</dbReference>
<dbReference type="SUPFAM" id="SSF47836">
    <property type="entry name" value="Retroviral matrix proteins"/>
    <property type="match status" value="1"/>
</dbReference>
<dbReference type="Gene3D" id="1.10.375.10">
    <property type="entry name" value="Human Immunodeficiency Virus Type 1 Capsid Protein"/>
    <property type="match status" value="1"/>
</dbReference>
<dbReference type="AlphaFoldDB" id="A0A8B9SD64"/>
<proteinExistence type="predicted"/>
<dbReference type="InterPro" id="IPR036875">
    <property type="entry name" value="Znf_CCHC_sf"/>
</dbReference>
<dbReference type="GO" id="GO:0008270">
    <property type="term" value="F:zinc ion binding"/>
    <property type="evidence" value="ECO:0007669"/>
    <property type="project" value="InterPro"/>
</dbReference>
<dbReference type="Pfam" id="PF02093">
    <property type="entry name" value="Gag_p30"/>
    <property type="match status" value="1"/>
</dbReference>
<dbReference type="SUPFAM" id="SSF57756">
    <property type="entry name" value="Retrovirus zinc finger-like domains"/>
    <property type="match status" value="1"/>
</dbReference>
<dbReference type="GO" id="GO:0019068">
    <property type="term" value="P:virion assembly"/>
    <property type="evidence" value="ECO:0007669"/>
    <property type="project" value="InterPro"/>
</dbReference>
<dbReference type="Gene3D" id="1.10.150.180">
    <property type="entry name" value="Gamma-retroviral matrix domain"/>
    <property type="match status" value="1"/>
</dbReference>
<evidence type="ECO:0000256" key="1">
    <source>
        <dbReference type="SAM" id="MobiDB-lite"/>
    </source>
</evidence>
<dbReference type="InterPro" id="IPR050462">
    <property type="entry name" value="Retroviral_Gag-Pol_poly"/>
</dbReference>
<sequence length="518" mass="59351">MGGGLKVTGQSTEEKVVKTSPLGCVLKYWKELGGDPLMRKKLLEYCNHWWPMYKLEDQEKWPLNGTVNYNTILQLMLFCRREGKWDKVPYVDLFFTLRNHPEWQKDCMLTPKDPMVLALEKEDKRAPRRCCSACSIGKRCIKYRQDEEEDIEMLVGPGVGDRQELRRMNGNNEQTRCMGQRLAGHDLEEDSSSDEEGQYGGNEGFSTIAVGANGPVSVKVPFSVTNLRSWKELAGVYREDPDKVAKVLETVVRTQDPVWNDLQVIMDMSLSIDERTIVLAKAKEEAERIHAQGGQQGTVNNHFPPMVPRWDPNNPAQQELLARYQRLIVFGMKHAIPKVKNLSKLYQVIQRKEESPSVFFDRLMNMARRYTDLDPEKEGDSIQLVYIFIGQSAPDIKSKLQQLEGDDSRSVSKLLETAWKVYNNREEVEKIKERKEKDRDRKLLAALIKPGNPRKGPPRGRPKRGGAGGPRPCLERDQCAICKQKGHWKRKCSQNQPNHRGFGELSRPVANLMTLDED</sequence>
<dbReference type="InterPro" id="IPR010999">
    <property type="entry name" value="Retrovr_matrix"/>
</dbReference>
<feature type="domain" description="Core shell protein Gag P30" evidence="2">
    <location>
        <begin position="226"/>
        <end position="423"/>
    </location>
</feature>
<evidence type="ECO:0000259" key="2">
    <source>
        <dbReference type="Pfam" id="PF02093"/>
    </source>
</evidence>
<reference evidence="3" key="1">
    <citation type="submission" date="2025-08" db="UniProtKB">
        <authorList>
            <consortium name="Ensembl"/>
        </authorList>
    </citation>
    <scope>IDENTIFICATION</scope>
</reference>
<reference evidence="3" key="2">
    <citation type="submission" date="2025-09" db="UniProtKB">
        <authorList>
            <consortium name="Ensembl"/>
        </authorList>
    </citation>
    <scope>IDENTIFICATION</scope>
</reference>